<dbReference type="Pfam" id="PF22604">
    <property type="entry name" value="TetR_HI_0893_C"/>
    <property type="match status" value="1"/>
</dbReference>
<evidence type="ECO:0000256" key="1">
    <source>
        <dbReference type="ARBA" id="ARBA00023015"/>
    </source>
</evidence>
<name>A0A2N1PK82_9BACT</name>
<dbReference type="PANTHER" id="PTHR30055">
    <property type="entry name" value="HTH-TYPE TRANSCRIPTIONAL REGULATOR RUTR"/>
    <property type="match status" value="1"/>
</dbReference>
<keyword evidence="1" id="KW-0805">Transcription regulation</keyword>
<evidence type="ECO:0000313" key="7">
    <source>
        <dbReference type="Proteomes" id="UP000233256"/>
    </source>
</evidence>
<dbReference type="InterPro" id="IPR050109">
    <property type="entry name" value="HTH-type_TetR-like_transc_reg"/>
</dbReference>
<sequence>MNDYSFIIDMMNSEGAIMRKRDENKRNAILDGCVRAVNRVGFAGATMAMIAREAALSAGTIYLYFDNRREMVNQAYLKVKLALSLRLLGDEEFKFRDYPGRTEEVEAKLRRIIRESIAVFMENRDDLLFIEQFANSPLIKGVNRLEAHGYFKPVQNLLEMGMEAGIVVKAPPFLLMEFVSAPIIQLVKKHHLGELELVGETLQWVEDLAWNSISTGVHGIEGNGIAEGHAENLAVKNLRREGSKK</sequence>
<dbReference type="InterPro" id="IPR009057">
    <property type="entry name" value="Homeodomain-like_sf"/>
</dbReference>
<dbReference type="GO" id="GO:0000976">
    <property type="term" value="F:transcription cis-regulatory region binding"/>
    <property type="evidence" value="ECO:0007669"/>
    <property type="project" value="TreeGrafter"/>
</dbReference>
<comment type="caution">
    <text evidence="6">The sequence shown here is derived from an EMBL/GenBank/DDBJ whole genome shotgun (WGS) entry which is preliminary data.</text>
</comment>
<dbReference type="GO" id="GO:0003700">
    <property type="term" value="F:DNA-binding transcription factor activity"/>
    <property type="evidence" value="ECO:0007669"/>
    <property type="project" value="TreeGrafter"/>
</dbReference>
<keyword evidence="3" id="KW-0804">Transcription</keyword>
<evidence type="ECO:0000256" key="3">
    <source>
        <dbReference type="ARBA" id="ARBA00023163"/>
    </source>
</evidence>
<dbReference type="PANTHER" id="PTHR30055:SF234">
    <property type="entry name" value="HTH-TYPE TRANSCRIPTIONAL REGULATOR BETI"/>
    <property type="match status" value="1"/>
</dbReference>
<dbReference type="InterPro" id="IPR054422">
    <property type="entry name" value="TetR-like_HI_0893_C"/>
</dbReference>
<reference evidence="6 7" key="1">
    <citation type="journal article" date="2017" name="ISME J.">
        <title>Potential for microbial H2 and metal transformations associated with novel bacteria and archaea in deep terrestrial subsurface sediments.</title>
        <authorList>
            <person name="Hernsdorf A.W."/>
            <person name="Amano Y."/>
            <person name="Miyakawa K."/>
            <person name="Ise K."/>
            <person name="Suzuki Y."/>
            <person name="Anantharaman K."/>
            <person name="Probst A."/>
            <person name="Burstein D."/>
            <person name="Thomas B.C."/>
            <person name="Banfield J.F."/>
        </authorList>
    </citation>
    <scope>NUCLEOTIDE SEQUENCE [LARGE SCALE GENOMIC DNA]</scope>
    <source>
        <strain evidence="6">HGW-Wallbacteria-1</strain>
    </source>
</reference>
<dbReference type="EMBL" id="PGXC01000035">
    <property type="protein sequence ID" value="PKK88758.1"/>
    <property type="molecule type" value="Genomic_DNA"/>
</dbReference>
<dbReference type="Pfam" id="PF00440">
    <property type="entry name" value="TetR_N"/>
    <property type="match status" value="1"/>
</dbReference>
<evidence type="ECO:0000256" key="4">
    <source>
        <dbReference type="PROSITE-ProRule" id="PRU00335"/>
    </source>
</evidence>
<dbReference type="Gene3D" id="1.10.357.10">
    <property type="entry name" value="Tetracycline Repressor, domain 2"/>
    <property type="match status" value="1"/>
</dbReference>
<keyword evidence="2 4" id="KW-0238">DNA-binding</keyword>
<proteinExistence type="predicted"/>
<dbReference type="AlphaFoldDB" id="A0A2N1PK82"/>
<organism evidence="6 7">
    <name type="scientific">Candidatus Wallbacteria bacterium HGW-Wallbacteria-1</name>
    <dbReference type="NCBI Taxonomy" id="2013854"/>
    <lineage>
        <taxon>Bacteria</taxon>
        <taxon>Candidatus Walliibacteriota</taxon>
    </lineage>
</organism>
<evidence type="ECO:0000259" key="5">
    <source>
        <dbReference type="PROSITE" id="PS50977"/>
    </source>
</evidence>
<feature type="domain" description="HTH tetR-type" evidence="5">
    <location>
        <begin position="23"/>
        <end position="83"/>
    </location>
</feature>
<feature type="DNA-binding region" description="H-T-H motif" evidence="4">
    <location>
        <begin position="46"/>
        <end position="65"/>
    </location>
</feature>
<evidence type="ECO:0000256" key="2">
    <source>
        <dbReference type="ARBA" id="ARBA00023125"/>
    </source>
</evidence>
<protein>
    <recommendedName>
        <fullName evidence="5">HTH tetR-type domain-containing protein</fullName>
    </recommendedName>
</protein>
<accession>A0A2N1PK82</accession>
<dbReference type="Proteomes" id="UP000233256">
    <property type="component" value="Unassembled WGS sequence"/>
</dbReference>
<dbReference type="PROSITE" id="PS50977">
    <property type="entry name" value="HTH_TETR_2"/>
    <property type="match status" value="1"/>
</dbReference>
<evidence type="ECO:0000313" key="6">
    <source>
        <dbReference type="EMBL" id="PKK88758.1"/>
    </source>
</evidence>
<dbReference type="InterPro" id="IPR001647">
    <property type="entry name" value="HTH_TetR"/>
</dbReference>
<dbReference type="SUPFAM" id="SSF46689">
    <property type="entry name" value="Homeodomain-like"/>
    <property type="match status" value="1"/>
</dbReference>
<gene>
    <name evidence="6" type="ORF">CVV64_17305</name>
</gene>